<accession>L8JNY9</accession>
<comment type="caution">
    <text evidence="2">The sequence shown here is derived from an EMBL/GenBank/DDBJ whole genome shotgun (WGS) entry which is preliminary data.</text>
</comment>
<reference evidence="2 3" key="1">
    <citation type="submission" date="2012-12" db="EMBL/GenBank/DDBJ databases">
        <title>Genome assembly of Fulvivirga imtechensis AK7.</title>
        <authorList>
            <person name="Nupur N."/>
            <person name="Khatri I."/>
            <person name="Kumar R."/>
            <person name="Subramanian S."/>
            <person name="Pinnaka A."/>
        </authorList>
    </citation>
    <scope>NUCLEOTIDE SEQUENCE [LARGE SCALE GENOMIC DNA]</scope>
    <source>
        <strain evidence="2 3">AK7</strain>
    </source>
</reference>
<dbReference type="InterPro" id="IPR023809">
    <property type="entry name" value="Thiopep_bacteriocin_synth_dom"/>
</dbReference>
<feature type="domain" description="Thiopeptide-type bacteriocin biosynthesis" evidence="1">
    <location>
        <begin position="9"/>
        <end position="328"/>
    </location>
</feature>
<evidence type="ECO:0000313" key="3">
    <source>
        <dbReference type="Proteomes" id="UP000011135"/>
    </source>
</evidence>
<dbReference type="eggNOG" id="COG0778">
    <property type="taxonomic scope" value="Bacteria"/>
</dbReference>
<organism evidence="2 3">
    <name type="scientific">Fulvivirga imtechensis AK7</name>
    <dbReference type="NCBI Taxonomy" id="1237149"/>
    <lineage>
        <taxon>Bacteria</taxon>
        <taxon>Pseudomonadati</taxon>
        <taxon>Bacteroidota</taxon>
        <taxon>Cytophagia</taxon>
        <taxon>Cytophagales</taxon>
        <taxon>Fulvivirgaceae</taxon>
        <taxon>Fulvivirga</taxon>
    </lineage>
</organism>
<evidence type="ECO:0000259" key="1">
    <source>
        <dbReference type="Pfam" id="PF14028"/>
    </source>
</evidence>
<keyword evidence="3" id="KW-1185">Reference proteome</keyword>
<dbReference type="Proteomes" id="UP000011135">
    <property type="component" value="Unassembled WGS sequence"/>
</dbReference>
<protein>
    <submittedName>
        <fullName evidence="2">Lantibiotic biosynthesis protein, putative</fullName>
    </submittedName>
</protein>
<dbReference type="Pfam" id="PF14028">
    <property type="entry name" value="Lant_dehydr_C"/>
    <property type="match status" value="1"/>
</dbReference>
<gene>
    <name evidence="2" type="ORF">C900_05290</name>
</gene>
<name>L8JNY9_9BACT</name>
<sequence>MTSDQSKKWLAAYLYYGEPWEEFLVKGVQPIVRQVMDDQLAEQYFFIRYWEKGPHIRLRFKGKAHVLDEKVKPMLIEHFNAWFDKHPSERTDPDWLKDAPEEHRWFPNDSIQFIEYDPETDRYGGKEAILVAEQQFQASANSTFAVIEESLDSWDYNRALGAAIQLHLGFAYGMGMDQEEATHFFSNVFQNWLPRAYYFFEKDVSKEEMEKRRAETLQAFESNFEAHKDTLLPFFQTVWEAFEEEQSFDQEWLNQWIADMREIREQLVKIQQNGQLVIPEWYQARESDSIPEQKTKRWAIYDSYIHMINNRMGIMNRDEGYLAYLVRESFKLLPEPK</sequence>
<dbReference type="STRING" id="1237149.C900_05290"/>
<evidence type="ECO:0000313" key="2">
    <source>
        <dbReference type="EMBL" id="ELR69219.1"/>
    </source>
</evidence>
<dbReference type="OrthoDB" id="1273722at2"/>
<proteinExistence type="predicted"/>
<dbReference type="EMBL" id="AMZN01000081">
    <property type="protein sequence ID" value="ELR69219.1"/>
    <property type="molecule type" value="Genomic_DNA"/>
</dbReference>
<dbReference type="AlphaFoldDB" id="L8JNY9"/>
<dbReference type="RefSeq" id="WP_009582377.1">
    <property type="nucleotide sequence ID" value="NZ_AMZN01000081.1"/>
</dbReference>